<feature type="domain" description="Zinc-ribbon" evidence="1">
    <location>
        <begin position="4"/>
        <end position="97"/>
    </location>
</feature>
<dbReference type="AlphaFoldDB" id="A0A7T7WFW4"/>
<protein>
    <submittedName>
        <fullName evidence="2">Putative zinc-binding metallopeptidase</fullName>
    </submittedName>
</protein>
<dbReference type="Pfam" id="PF10005">
    <property type="entry name" value="Zn_ribbon_DZR_6"/>
    <property type="match status" value="1"/>
</dbReference>
<dbReference type="Proteomes" id="UP000596079">
    <property type="component" value="Chromosome"/>
</dbReference>
<gene>
    <name evidence="2" type="ORF">IAQ69_08190</name>
</gene>
<dbReference type="InterPro" id="IPR011201">
    <property type="entry name" value="Zinc-ribbon_6_bact"/>
</dbReference>
<dbReference type="Pfam" id="PF15887">
    <property type="entry name" value="Peptidase_Mx"/>
    <property type="match status" value="1"/>
</dbReference>
<accession>A0A7T7WFW4</accession>
<sequence length="362" mass="43094">MKYFECPVCEQQIFFAKFVCDHCLSPIGYIASEKEMTTFKKLNAQEWVPVAEKYQYSRYKPCYNYTHHQVCNWMIPVDDEEDFCESCQLTHVIPNLENAENMIYWYRLEEAKRRFLYLTQRMNIMPRPKHSDDDPLGLRFDFLLPEKDKPVLTGHANGVITLNAFEADVVYRETTRVNMGENYRTLLGHFRHESGHFYFNVIQHLHPELLDELRHYFGDERQNYSEALERHYNQGAPINWHEKYISPYATAHPWEDWAETWSHYLHIMETLETAFYAGLRVEGNGRNLASMDFKECPIGGQDFEHILENWVTLTFNLNALNRSMGLEDAYPFKLTEAVKDKLRFIHRHILDKVFNNPRLIQN</sequence>
<dbReference type="EMBL" id="CP060811">
    <property type="protein sequence ID" value="QQN86869.1"/>
    <property type="molecule type" value="Genomic_DNA"/>
</dbReference>
<dbReference type="PIRSF" id="PIRSF012641">
    <property type="entry name" value="UCP012641"/>
    <property type="match status" value="1"/>
</dbReference>
<evidence type="ECO:0000313" key="3">
    <source>
        <dbReference type="Proteomes" id="UP000596079"/>
    </source>
</evidence>
<dbReference type="GeneID" id="89665922"/>
<evidence type="ECO:0000259" key="1">
    <source>
        <dbReference type="Pfam" id="PF10005"/>
    </source>
</evidence>
<dbReference type="RefSeq" id="WP_159122920.1">
    <property type="nucleotide sequence ID" value="NZ_CP060811.1"/>
</dbReference>
<proteinExistence type="predicted"/>
<dbReference type="InterPro" id="IPR031321">
    <property type="entry name" value="UCP012641"/>
</dbReference>
<reference evidence="2 3" key="1">
    <citation type="submission" date="2020-08" db="EMBL/GenBank/DDBJ databases">
        <title>Emergence of ISAba1-mediated novel tet(X) in Acinetobacter variabilis from a chicken farm.</title>
        <authorList>
            <person name="Peng K."/>
            <person name="Li R."/>
        </authorList>
    </citation>
    <scope>NUCLEOTIDE SEQUENCE [LARGE SCALE GENOMIC DNA]</scope>
    <source>
        <strain evidence="2 3">XM9F202-2</strain>
    </source>
</reference>
<evidence type="ECO:0000313" key="2">
    <source>
        <dbReference type="EMBL" id="QQN86869.1"/>
    </source>
</evidence>
<organism evidence="2 3">
    <name type="scientific">Acinetobacter variabilis</name>
    <dbReference type="NCBI Taxonomy" id="70346"/>
    <lineage>
        <taxon>Bacteria</taxon>
        <taxon>Pseudomonadati</taxon>
        <taxon>Pseudomonadota</taxon>
        <taxon>Gammaproteobacteria</taxon>
        <taxon>Moraxellales</taxon>
        <taxon>Moraxellaceae</taxon>
        <taxon>Acinetobacter</taxon>
    </lineage>
</organism>
<dbReference type="Gene3D" id="3.40.390.70">
    <property type="match status" value="1"/>
</dbReference>
<name>A0A7T7WFW4_9GAMM</name>